<feature type="compositionally biased region" description="Basic and acidic residues" evidence="1">
    <location>
        <begin position="420"/>
        <end position="429"/>
    </location>
</feature>
<dbReference type="Proteomes" id="UP000027222">
    <property type="component" value="Unassembled WGS sequence"/>
</dbReference>
<feature type="compositionally biased region" description="Basic and acidic residues" evidence="1">
    <location>
        <begin position="477"/>
        <end position="487"/>
    </location>
</feature>
<feature type="compositionally biased region" description="Polar residues" evidence="1">
    <location>
        <begin position="214"/>
        <end position="236"/>
    </location>
</feature>
<feature type="compositionally biased region" description="Pro residues" evidence="1">
    <location>
        <begin position="299"/>
        <end position="311"/>
    </location>
</feature>
<name>A0A067S349_GALM3</name>
<feature type="compositionally biased region" description="Pro residues" evidence="1">
    <location>
        <begin position="390"/>
        <end position="399"/>
    </location>
</feature>
<evidence type="ECO:0000313" key="2">
    <source>
        <dbReference type="EMBL" id="KDR65255.1"/>
    </source>
</evidence>
<feature type="compositionally biased region" description="Low complexity" evidence="1">
    <location>
        <begin position="518"/>
        <end position="535"/>
    </location>
</feature>
<organism evidence="2 3">
    <name type="scientific">Galerina marginata (strain CBS 339.88)</name>
    <dbReference type="NCBI Taxonomy" id="685588"/>
    <lineage>
        <taxon>Eukaryota</taxon>
        <taxon>Fungi</taxon>
        <taxon>Dikarya</taxon>
        <taxon>Basidiomycota</taxon>
        <taxon>Agaricomycotina</taxon>
        <taxon>Agaricomycetes</taxon>
        <taxon>Agaricomycetidae</taxon>
        <taxon>Agaricales</taxon>
        <taxon>Agaricineae</taxon>
        <taxon>Strophariaceae</taxon>
        <taxon>Galerina</taxon>
    </lineage>
</organism>
<feature type="compositionally biased region" description="Low complexity" evidence="1">
    <location>
        <begin position="38"/>
        <end position="58"/>
    </location>
</feature>
<feature type="compositionally biased region" description="Polar residues" evidence="1">
    <location>
        <begin position="322"/>
        <end position="338"/>
    </location>
</feature>
<protein>
    <submittedName>
        <fullName evidence="2">Uncharacterized protein</fullName>
    </submittedName>
</protein>
<evidence type="ECO:0000256" key="1">
    <source>
        <dbReference type="SAM" id="MobiDB-lite"/>
    </source>
</evidence>
<reference evidence="3" key="1">
    <citation type="journal article" date="2014" name="Proc. Natl. Acad. Sci. U.S.A.">
        <title>Extensive sampling of basidiomycete genomes demonstrates inadequacy of the white-rot/brown-rot paradigm for wood decay fungi.</title>
        <authorList>
            <person name="Riley R."/>
            <person name="Salamov A.A."/>
            <person name="Brown D.W."/>
            <person name="Nagy L.G."/>
            <person name="Floudas D."/>
            <person name="Held B.W."/>
            <person name="Levasseur A."/>
            <person name="Lombard V."/>
            <person name="Morin E."/>
            <person name="Otillar R."/>
            <person name="Lindquist E.A."/>
            <person name="Sun H."/>
            <person name="LaButti K.M."/>
            <person name="Schmutz J."/>
            <person name="Jabbour D."/>
            <person name="Luo H."/>
            <person name="Baker S.E."/>
            <person name="Pisabarro A.G."/>
            <person name="Walton J.D."/>
            <person name="Blanchette R.A."/>
            <person name="Henrissat B."/>
            <person name="Martin F."/>
            <person name="Cullen D."/>
            <person name="Hibbett D.S."/>
            <person name="Grigoriev I.V."/>
        </authorList>
    </citation>
    <scope>NUCLEOTIDE SEQUENCE [LARGE SCALE GENOMIC DNA]</scope>
    <source>
        <strain evidence="3">CBS 339.88</strain>
    </source>
</reference>
<feature type="region of interest" description="Disordered" evidence="1">
    <location>
        <begin position="24"/>
        <end position="602"/>
    </location>
</feature>
<sequence>MSRELQEAVKMQIQAIINRRLASFQTGSQEGGDDPHAADATMADDTVDSSSSSSSEDLSVPKDASRVPVSEKSMGKRKAIENENGSEGDLEPHDDWGDEWGGIDDWGGISMSLSGGTASEDEEMDDVHGTETSTDIQMEDLTQVSAWSSSQGPSAVPSRAESPELPEDARIPRTPQVGQRRDRDFFSGGSGEKQPKRTRQSRSSFVDDFGTDNPFISSNKSQPEGVVSQRNTSLSTRFGDALSLLNDPVDGGTSSSSIRPPVPPSPSASGLTNDASNIQLPRQPSAGPRINIFASYPEYRPPVQGPRPAPVDPRTIFFPAESASTTVQKPRTVPSTSHLAPAFQFKPATTLREKPQRFFTRGPSPVRPPDPPKVEPPPRPPSIKHRFPSDLPPSDPPTPASSDEPFPIDDPQASPPAGPEDQHFFDDNHLLSPPNLPSTQALRSRSRSPPRPPSALNSRQPMHSDHSAQGSRNPSPPHRDQRGRPTDKLSSLRNAPGVHSASTSQPAVMSGSSSSRIAPGASLGPASQPSAGSSSRHVPGANAEANLPAASSSRPTLSKPYPRPERSSSRDSLSPPPAEPKSDNPYKTATATKKYAKKKKKI</sequence>
<accession>A0A067S349</accession>
<keyword evidence="3" id="KW-1185">Reference proteome</keyword>
<gene>
    <name evidence="2" type="ORF">GALMADRAFT_148844</name>
</gene>
<evidence type="ECO:0000313" key="3">
    <source>
        <dbReference type="Proteomes" id="UP000027222"/>
    </source>
</evidence>
<feature type="compositionally biased region" description="Pro residues" evidence="1">
    <location>
        <begin position="365"/>
        <end position="381"/>
    </location>
</feature>
<dbReference type="EMBL" id="KL142467">
    <property type="protein sequence ID" value="KDR65255.1"/>
    <property type="molecule type" value="Genomic_DNA"/>
</dbReference>
<dbReference type="HOGENOM" id="CLU_453435_0_0_1"/>
<feature type="compositionally biased region" description="Polar residues" evidence="1">
    <location>
        <begin position="270"/>
        <end position="282"/>
    </location>
</feature>
<feature type="compositionally biased region" description="Polar residues" evidence="1">
    <location>
        <begin position="130"/>
        <end position="153"/>
    </location>
</feature>
<proteinExistence type="predicted"/>
<feature type="compositionally biased region" description="Polar residues" evidence="1">
    <location>
        <begin position="500"/>
        <end position="516"/>
    </location>
</feature>
<feature type="compositionally biased region" description="Polar residues" evidence="1">
    <location>
        <begin position="455"/>
        <end position="473"/>
    </location>
</feature>
<dbReference type="AlphaFoldDB" id="A0A067S349"/>